<reference evidence="4" key="2">
    <citation type="submission" date="2020-12" db="EMBL/GenBank/DDBJ databases">
        <title>New Spironucleus salmonicida genome in near-complete chromosomes.</title>
        <authorList>
            <person name="Xu F."/>
            <person name="Kurt Z."/>
            <person name="Jimenez-Gonzalez A."/>
            <person name="Astvaldsson A."/>
            <person name="Andersson J.O."/>
            <person name="Svard S.G."/>
        </authorList>
    </citation>
    <scope>NUCLEOTIDE SEQUENCE</scope>
    <source>
        <strain evidence="4">ATCC 50377</strain>
    </source>
</reference>
<feature type="domain" description="EGF-like" evidence="2">
    <location>
        <begin position="457"/>
        <end position="488"/>
    </location>
</feature>
<dbReference type="InterPro" id="IPR006212">
    <property type="entry name" value="Furin_repeat"/>
</dbReference>
<keyword evidence="1" id="KW-0812">Transmembrane</keyword>
<feature type="domain" description="EGF-like" evidence="2">
    <location>
        <begin position="335"/>
        <end position="366"/>
    </location>
</feature>
<feature type="domain" description="EGF-like" evidence="2">
    <location>
        <begin position="302"/>
        <end position="334"/>
    </location>
</feature>
<dbReference type="SMART" id="SM00261">
    <property type="entry name" value="FU"/>
    <property type="match status" value="7"/>
</dbReference>
<evidence type="ECO:0000313" key="5">
    <source>
        <dbReference type="Proteomes" id="UP000018208"/>
    </source>
</evidence>
<dbReference type="EMBL" id="KI546160">
    <property type="protein sequence ID" value="EST42440.1"/>
    <property type="molecule type" value="Genomic_DNA"/>
</dbReference>
<dbReference type="SUPFAM" id="SSF57184">
    <property type="entry name" value="Growth factor receptor domain"/>
    <property type="match status" value="3"/>
</dbReference>
<feature type="domain" description="EGF-like" evidence="2">
    <location>
        <begin position="204"/>
        <end position="242"/>
    </location>
</feature>
<dbReference type="InterPro" id="IPR052798">
    <property type="entry name" value="Giardia_VSA"/>
</dbReference>
<dbReference type="PANTHER" id="PTHR23275">
    <property type="entry name" value="CABRIOLET.-RELATED"/>
    <property type="match status" value="1"/>
</dbReference>
<feature type="domain" description="EGF-like" evidence="2">
    <location>
        <begin position="517"/>
        <end position="554"/>
    </location>
</feature>
<dbReference type="SMART" id="SM00181">
    <property type="entry name" value="EGF"/>
    <property type="match status" value="7"/>
</dbReference>
<dbReference type="Gene3D" id="2.10.220.10">
    <property type="entry name" value="Hormone Receptor, Insulin-like Growth Factor Receptor 1, Chain A, domain 2"/>
    <property type="match status" value="1"/>
</dbReference>
<protein>
    <submittedName>
        <fullName evidence="3">Cysteine-rich membrane protein 1</fullName>
    </submittedName>
</protein>
<sequence length="607" mass="64421">MTETGTCSNTVLNCKAGYFCPAEDSTTVECQPCQEYMEYGQSCYCEDTKPIKNCQACTGKQCSTCVRNTFLQNNKCEDCPFFCDTCADPNSCITCSNGYKRNPETKLCEVTCQNSDTCAANKNGFCNPATLTCQSCIHNCVLCSSTTICDVCEPNEFVTTVEGQCTKKCENIDNGNYCENGVPTACGEGLTSECKCDDAKNCASCTPTKNKCATCLPNWKLNEAGECADCEDGFSLVNKNCVLCTSTQTTACTCSTAKNCQTCDAEMSKCKTCIGNFDPSGPIPCSKCKDKFFEDTSKTPHECVTCHATCTTCSSSSVCTACADGFSLESNDCVSCTDANCKTCLASKDECTACKFGFIMENQKCAACPSDCANCDGDKNICKVCNNSFFAKDGTCTACDGNKTEKCTCGEAVNCATCDTSDQPKCGHCIIGYQKDDDGACSTCSDGYLMINMVCTKCESNCATCSKSLEKCDTCANLHTMSIKYTCEKNCSTALEDGNACIGTESAPCGSEGQITECKCSNVKNCLTCNASKTKCGSCLSGYKFEFDECNQCEDGAEQTGTFCFATRKESGNLSGGAVTGIVIAVLVVAGGVGGGLAYYFIKKGKK</sequence>
<dbReference type="AlphaFoldDB" id="V6LD61"/>
<dbReference type="InterPro" id="IPR000742">
    <property type="entry name" value="EGF"/>
</dbReference>
<feature type="domain" description="EGF-like" evidence="2">
    <location>
        <begin position="417"/>
        <end position="456"/>
    </location>
</feature>
<gene>
    <name evidence="3" type="ORF">SS50377_18003</name>
    <name evidence="4" type="ORF">SS50377_21438</name>
</gene>
<dbReference type="PANTHER" id="PTHR23275:SF100">
    <property type="entry name" value="EGF-LIKE DOMAIN-CONTAINING PROTEIN"/>
    <property type="match status" value="1"/>
</dbReference>
<proteinExistence type="predicted"/>
<evidence type="ECO:0000256" key="1">
    <source>
        <dbReference type="SAM" id="Phobius"/>
    </source>
</evidence>
<evidence type="ECO:0000259" key="2">
    <source>
        <dbReference type="SMART" id="SM00181"/>
    </source>
</evidence>
<keyword evidence="1" id="KW-1133">Transmembrane helix</keyword>
<keyword evidence="5" id="KW-1185">Reference proteome</keyword>
<dbReference type="InterPro" id="IPR009030">
    <property type="entry name" value="Growth_fac_rcpt_cys_sf"/>
</dbReference>
<keyword evidence="1" id="KW-0472">Membrane</keyword>
<dbReference type="EMBL" id="AUWU02000002">
    <property type="protein sequence ID" value="KAH0575904.1"/>
    <property type="molecule type" value="Genomic_DNA"/>
</dbReference>
<evidence type="ECO:0000313" key="3">
    <source>
        <dbReference type="EMBL" id="EST42440.1"/>
    </source>
</evidence>
<organism evidence="3">
    <name type="scientific">Spironucleus salmonicida</name>
    <dbReference type="NCBI Taxonomy" id="348837"/>
    <lineage>
        <taxon>Eukaryota</taxon>
        <taxon>Metamonada</taxon>
        <taxon>Diplomonadida</taxon>
        <taxon>Hexamitidae</taxon>
        <taxon>Hexamitinae</taxon>
        <taxon>Spironucleus</taxon>
    </lineage>
</organism>
<reference evidence="3 4" key="1">
    <citation type="journal article" date="2014" name="PLoS Genet.">
        <title>The Genome of Spironucleus salmonicida Highlights a Fish Pathogen Adapted to Fluctuating Environments.</title>
        <authorList>
            <person name="Xu F."/>
            <person name="Jerlstrom-Hultqvist J."/>
            <person name="Einarsson E."/>
            <person name="Astvaldsson A."/>
            <person name="Svard S.G."/>
            <person name="Andersson J.O."/>
        </authorList>
    </citation>
    <scope>NUCLEOTIDE SEQUENCE</scope>
    <source>
        <strain evidence="4">ATCC 50377</strain>
    </source>
</reference>
<feature type="domain" description="EGF-like" evidence="2">
    <location>
        <begin position="78"/>
        <end position="109"/>
    </location>
</feature>
<dbReference type="OrthoDB" id="258158at2759"/>
<dbReference type="VEuPathDB" id="GiardiaDB:SS50377_21438"/>
<feature type="transmembrane region" description="Helical" evidence="1">
    <location>
        <begin position="578"/>
        <end position="602"/>
    </location>
</feature>
<dbReference type="Proteomes" id="UP000018208">
    <property type="component" value="Unassembled WGS sequence"/>
</dbReference>
<accession>V6LD61</accession>
<name>V6LD61_9EUKA</name>
<evidence type="ECO:0000313" key="4">
    <source>
        <dbReference type="EMBL" id="KAH0575904.1"/>
    </source>
</evidence>